<keyword evidence="5 9" id="KW-0479">Metal-binding</keyword>
<dbReference type="Pfam" id="PF00067">
    <property type="entry name" value="p450"/>
    <property type="match status" value="1"/>
</dbReference>
<dbReference type="Proteomes" id="UP000501690">
    <property type="component" value="Linkage Group LG2"/>
</dbReference>
<evidence type="ECO:0000256" key="6">
    <source>
        <dbReference type="ARBA" id="ARBA00022989"/>
    </source>
</evidence>
<dbReference type="PRINTS" id="PR00463">
    <property type="entry name" value="EP450I"/>
</dbReference>
<dbReference type="InterPro" id="IPR002401">
    <property type="entry name" value="Cyt_P450_E_grp-I"/>
</dbReference>
<keyword evidence="9 10" id="KW-0349">Heme</keyword>
<comment type="similarity">
    <text evidence="3 10">Belongs to the cytochrome P450 family.</text>
</comment>
<evidence type="ECO:0000256" key="7">
    <source>
        <dbReference type="ARBA" id="ARBA00023002"/>
    </source>
</evidence>
<evidence type="ECO:0000256" key="3">
    <source>
        <dbReference type="ARBA" id="ARBA00010617"/>
    </source>
</evidence>
<dbReference type="PROSITE" id="PS00086">
    <property type="entry name" value="CYTOCHROME_P450"/>
    <property type="match status" value="1"/>
</dbReference>
<keyword evidence="4 11" id="KW-0812">Transmembrane</keyword>
<dbReference type="CDD" id="cd11043">
    <property type="entry name" value="CYP90-like"/>
    <property type="match status" value="1"/>
</dbReference>
<evidence type="ECO:0000256" key="8">
    <source>
        <dbReference type="ARBA" id="ARBA00023004"/>
    </source>
</evidence>
<dbReference type="AlphaFoldDB" id="A0A4D6L7W8"/>
<evidence type="ECO:0000256" key="11">
    <source>
        <dbReference type="SAM" id="Phobius"/>
    </source>
</evidence>
<dbReference type="Gene3D" id="1.10.630.10">
    <property type="entry name" value="Cytochrome P450"/>
    <property type="match status" value="1"/>
</dbReference>
<dbReference type="PRINTS" id="PR00385">
    <property type="entry name" value="P450"/>
</dbReference>
<feature type="transmembrane region" description="Helical" evidence="11">
    <location>
        <begin position="12"/>
        <end position="32"/>
    </location>
</feature>
<evidence type="ECO:0000256" key="2">
    <source>
        <dbReference type="ARBA" id="ARBA00004167"/>
    </source>
</evidence>
<dbReference type="GO" id="GO:0016125">
    <property type="term" value="P:sterol metabolic process"/>
    <property type="evidence" value="ECO:0007669"/>
    <property type="project" value="TreeGrafter"/>
</dbReference>
<evidence type="ECO:0000256" key="1">
    <source>
        <dbReference type="ARBA" id="ARBA00001971"/>
    </source>
</evidence>
<dbReference type="InterPro" id="IPR001128">
    <property type="entry name" value="Cyt_P450"/>
</dbReference>
<accession>A0A4D6L7W8</accession>
<gene>
    <name evidence="12" type="ORF">DEO72_LG2g4925</name>
</gene>
<dbReference type="GO" id="GO:0005506">
    <property type="term" value="F:iron ion binding"/>
    <property type="evidence" value="ECO:0007669"/>
    <property type="project" value="InterPro"/>
</dbReference>
<dbReference type="FunFam" id="1.10.630.10:FF:000022">
    <property type="entry name" value="Taxadiene 5-alpha hydroxylase"/>
    <property type="match status" value="1"/>
</dbReference>
<sequence length="487" mass="56110">MLSLRTLTLMEVSNLVVLPAVLAFSVLCLHFMRRMVRLRNLNLPPGRLGWPVVGETFEFMHAMVEGNVLRFLQERVEKYDSRVFKTSMFGNPVVVFCGPAGNKFLFSNENKNVQVWWPSSVRKLLRLSLVTKVGDEAKMVRKLLMNFLNAETLRNYLPKMDRIAQHHIDTYWKGKEKVFVHPIVKLYTFELACCLFLSIEDSAQISKLSLKFDAFLKGIVGFSLNIPGTRFHRAMKAADEIRKEIKLILEKRKVDLEEKRASPTQDLLSHMLLTSDPSGRFMTEMEILDNILLLLFAGHDTTRSVLSLVMKYLGQLPQVYEHVLKEQLEIIQGKEVGELLQWEDVQKMKYSWNVVCEVMRLSPPVSGAYREAIKDFTYADYNIPKGWKLHWNTGSSHKDPTIFSNPETFDASRFEGAGPTPFAHVPFGGGPRMCLGQEFARLEILVFMHNIVKRFKWKLVIPDEKLKYDPMLEPVKGLEIRLHPSSF</sequence>
<keyword evidence="7 10" id="KW-0560">Oxidoreductase</keyword>
<organism evidence="12 13">
    <name type="scientific">Vigna unguiculata</name>
    <name type="common">Cowpea</name>
    <dbReference type="NCBI Taxonomy" id="3917"/>
    <lineage>
        <taxon>Eukaryota</taxon>
        <taxon>Viridiplantae</taxon>
        <taxon>Streptophyta</taxon>
        <taxon>Embryophyta</taxon>
        <taxon>Tracheophyta</taxon>
        <taxon>Spermatophyta</taxon>
        <taxon>Magnoliopsida</taxon>
        <taxon>eudicotyledons</taxon>
        <taxon>Gunneridae</taxon>
        <taxon>Pentapetalae</taxon>
        <taxon>rosids</taxon>
        <taxon>fabids</taxon>
        <taxon>Fabales</taxon>
        <taxon>Fabaceae</taxon>
        <taxon>Papilionoideae</taxon>
        <taxon>50 kb inversion clade</taxon>
        <taxon>NPAAA clade</taxon>
        <taxon>indigoferoid/millettioid clade</taxon>
        <taxon>Phaseoleae</taxon>
        <taxon>Vigna</taxon>
    </lineage>
</organism>
<keyword evidence="11" id="KW-0472">Membrane</keyword>
<proteinExistence type="inferred from homology"/>
<evidence type="ECO:0000256" key="5">
    <source>
        <dbReference type="ARBA" id="ARBA00022723"/>
    </source>
</evidence>
<keyword evidence="6 11" id="KW-1133">Transmembrane helix</keyword>
<feature type="binding site" description="axial binding residue" evidence="9">
    <location>
        <position position="434"/>
    </location>
    <ligand>
        <name>heme</name>
        <dbReference type="ChEBI" id="CHEBI:30413"/>
    </ligand>
    <ligandPart>
        <name>Fe</name>
        <dbReference type="ChEBI" id="CHEBI:18248"/>
    </ligandPart>
</feature>
<evidence type="ECO:0000256" key="9">
    <source>
        <dbReference type="PIRSR" id="PIRSR602401-1"/>
    </source>
</evidence>
<evidence type="ECO:0000313" key="12">
    <source>
        <dbReference type="EMBL" id="QCD84570.1"/>
    </source>
</evidence>
<dbReference type="EMBL" id="CP039346">
    <property type="protein sequence ID" value="QCD84570.1"/>
    <property type="molecule type" value="Genomic_DNA"/>
</dbReference>
<dbReference type="PANTHER" id="PTHR24286">
    <property type="entry name" value="CYTOCHROME P450 26"/>
    <property type="match status" value="1"/>
</dbReference>
<comment type="subcellular location">
    <subcellularLocation>
        <location evidence="2">Membrane</location>
        <topology evidence="2">Single-pass membrane protein</topology>
    </subcellularLocation>
</comment>
<keyword evidence="8 9" id="KW-0408">Iron</keyword>
<evidence type="ECO:0000256" key="10">
    <source>
        <dbReference type="RuleBase" id="RU000461"/>
    </source>
</evidence>
<dbReference type="GO" id="GO:0016705">
    <property type="term" value="F:oxidoreductase activity, acting on paired donors, with incorporation or reduction of molecular oxygen"/>
    <property type="evidence" value="ECO:0007669"/>
    <property type="project" value="InterPro"/>
</dbReference>
<dbReference type="GO" id="GO:0020037">
    <property type="term" value="F:heme binding"/>
    <property type="evidence" value="ECO:0007669"/>
    <property type="project" value="InterPro"/>
</dbReference>
<reference evidence="12 13" key="1">
    <citation type="submission" date="2019-04" db="EMBL/GenBank/DDBJ databases">
        <title>An improved genome assembly and genetic linkage map for asparagus bean, Vigna unguiculata ssp. sesquipedialis.</title>
        <authorList>
            <person name="Xia Q."/>
            <person name="Zhang R."/>
            <person name="Dong Y."/>
        </authorList>
    </citation>
    <scope>NUCLEOTIDE SEQUENCE [LARGE SCALE GENOMIC DNA]</scope>
    <source>
        <tissue evidence="12">Leaf</tissue>
    </source>
</reference>
<dbReference type="PANTHER" id="PTHR24286:SF209">
    <property type="entry name" value="BETA-AMYRIN 28-OXIDASE-LIKE"/>
    <property type="match status" value="1"/>
</dbReference>
<protein>
    <submittedName>
        <fullName evidence="12">Cytochrome P450</fullName>
    </submittedName>
</protein>
<dbReference type="InterPro" id="IPR017972">
    <property type="entry name" value="Cyt_P450_CS"/>
</dbReference>
<evidence type="ECO:0000256" key="4">
    <source>
        <dbReference type="ARBA" id="ARBA00022692"/>
    </source>
</evidence>
<keyword evidence="10" id="KW-0503">Monooxygenase</keyword>
<comment type="cofactor">
    <cofactor evidence="1 9">
        <name>heme</name>
        <dbReference type="ChEBI" id="CHEBI:30413"/>
    </cofactor>
</comment>
<dbReference type="InterPro" id="IPR036396">
    <property type="entry name" value="Cyt_P450_sf"/>
</dbReference>
<dbReference type="GO" id="GO:0016020">
    <property type="term" value="C:membrane"/>
    <property type="evidence" value="ECO:0007669"/>
    <property type="project" value="UniProtKB-SubCell"/>
</dbReference>
<keyword evidence="13" id="KW-1185">Reference proteome</keyword>
<name>A0A4D6L7W8_VIGUN</name>
<evidence type="ECO:0000313" key="13">
    <source>
        <dbReference type="Proteomes" id="UP000501690"/>
    </source>
</evidence>
<dbReference type="SUPFAM" id="SSF48264">
    <property type="entry name" value="Cytochrome P450"/>
    <property type="match status" value="1"/>
</dbReference>
<dbReference type="GO" id="GO:0004497">
    <property type="term" value="F:monooxygenase activity"/>
    <property type="evidence" value="ECO:0007669"/>
    <property type="project" value="UniProtKB-KW"/>
</dbReference>